<dbReference type="Proteomes" id="UP000054226">
    <property type="component" value="Unassembled WGS sequence"/>
</dbReference>
<reference evidence="2 3" key="1">
    <citation type="journal article" date="2013" name="Genome Announc.">
        <title>Draft Genome Sequence of Amycolatopsis decaplanina Strain DSM 44594T.</title>
        <authorList>
            <person name="Kaur N."/>
            <person name="Kumar S."/>
            <person name="Bala M."/>
            <person name="Raghava G.P."/>
            <person name="Mayilraj S."/>
        </authorList>
    </citation>
    <scope>NUCLEOTIDE SEQUENCE [LARGE SCALE GENOMIC DNA]</scope>
    <source>
        <strain evidence="2 3">DSM 44594</strain>
    </source>
</reference>
<evidence type="ECO:0000313" key="2">
    <source>
        <dbReference type="EMBL" id="EME57631.1"/>
    </source>
</evidence>
<dbReference type="AlphaFoldDB" id="M2X949"/>
<dbReference type="EMBL" id="AOHO01000058">
    <property type="protein sequence ID" value="EME57631.1"/>
    <property type="molecule type" value="Genomic_DNA"/>
</dbReference>
<dbReference type="GO" id="GO:0032259">
    <property type="term" value="P:methylation"/>
    <property type="evidence" value="ECO:0007669"/>
    <property type="project" value="UniProtKB-KW"/>
</dbReference>
<gene>
    <name evidence="2" type="ORF">H074_20612</name>
</gene>
<keyword evidence="2" id="KW-0808">Transferase</keyword>
<name>M2X949_9PSEU</name>
<dbReference type="PANTHER" id="PTHR44068">
    <property type="entry name" value="ZGC:194242"/>
    <property type="match status" value="1"/>
</dbReference>
<comment type="caution">
    <text evidence="2">The sequence shown here is derived from an EMBL/GenBank/DDBJ whole genome shotgun (WGS) entry which is preliminary data.</text>
</comment>
<dbReference type="InterPro" id="IPR029063">
    <property type="entry name" value="SAM-dependent_MTases_sf"/>
</dbReference>
<dbReference type="PANTHER" id="PTHR44068:SF11">
    <property type="entry name" value="GERANYL DIPHOSPHATE 2-C-METHYLTRANSFERASE"/>
    <property type="match status" value="1"/>
</dbReference>
<dbReference type="Pfam" id="PF13649">
    <property type="entry name" value="Methyltransf_25"/>
    <property type="match status" value="1"/>
</dbReference>
<dbReference type="Gene3D" id="3.40.50.150">
    <property type="entry name" value="Vaccinia Virus protein VP39"/>
    <property type="match status" value="1"/>
</dbReference>
<dbReference type="RefSeq" id="WP_007031972.1">
    <property type="nucleotide sequence ID" value="NZ_AOHO01000058.1"/>
</dbReference>
<accession>M2X949</accession>
<proteinExistence type="predicted"/>
<dbReference type="PATRIC" id="fig|1284240.4.peg.4182"/>
<evidence type="ECO:0000313" key="3">
    <source>
        <dbReference type="Proteomes" id="UP000054226"/>
    </source>
</evidence>
<protein>
    <submittedName>
        <fullName evidence="2">Erythromycin C methyltransferase</fullName>
    </submittedName>
</protein>
<dbReference type="InterPro" id="IPR041698">
    <property type="entry name" value="Methyltransf_25"/>
</dbReference>
<evidence type="ECO:0000259" key="1">
    <source>
        <dbReference type="Pfam" id="PF13649"/>
    </source>
</evidence>
<organism evidence="2 3">
    <name type="scientific">Amycolatopsis decaplanina DSM 44594</name>
    <dbReference type="NCBI Taxonomy" id="1284240"/>
    <lineage>
        <taxon>Bacteria</taxon>
        <taxon>Bacillati</taxon>
        <taxon>Actinomycetota</taxon>
        <taxon>Actinomycetes</taxon>
        <taxon>Pseudonocardiales</taxon>
        <taxon>Pseudonocardiaceae</taxon>
        <taxon>Amycolatopsis</taxon>
    </lineage>
</organism>
<dbReference type="InterPro" id="IPR050447">
    <property type="entry name" value="Erg6_SMT_methyltransf"/>
</dbReference>
<feature type="domain" description="Methyltransferase" evidence="1">
    <location>
        <begin position="68"/>
        <end position="164"/>
    </location>
</feature>
<dbReference type="CDD" id="cd02440">
    <property type="entry name" value="AdoMet_MTases"/>
    <property type="match status" value="1"/>
</dbReference>
<dbReference type="SUPFAM" id="SSF53335">
    <property type="entry name" value="S-adenosyl-L-methionine-dependent methyltransferases"/>
    <property type="match status" value="1"/>
</dbReference>
<dbReference type="OrthoDB" id="9769602at2"/>
<dbReference type="GO" id="GO:0008168">
    <property type="term" value="F:methyltransferase activity"/>
    <property type="evidence" value="ECO:0007669"/>
    <property type="project" value="UniProtKB-KW"/>
</dbReference>
<keyword evidence="2" id="KW-0489">Methyltransferase</keyword>
<keyword evidence="3" id="KW-1185">Reference proteome</keyword>
<sequence>MSDSARPTPQDQILSSYDFFDPETLLTAHSSYMNLGYWAGECATADDASVALAHLLADSAGFRPGDRVLDAGFGFGDQDFYWLENWRLKSITALNIGAKQVKIARRRAGERKVSDRIDFRQASATGESPRPGGFDRVVALESAFHFDTREDFFARALESLRPGGTIATADILKRDSFDFESISPEDEVKIRTSLFSGVPPVRNWYGARVYAEKLAEAGFVDVSVRSIREEVFEPFLEYSLAMLEDAEFQQRVGAENLEMSRGMLADAPQIRRCVEGLDYVVAVATKPA</sequence>